<accession>A0ABQ3N634</accession>
<comment type="caution">
    <text evidence="1">The sequence shown here is derived from an EMBL/GenBank/DDBJ whole genome shotgun (WGS) entry which is preliminary data.</text>
</comment>
<keyword evidence="2" id="KW-1185">Reference proteome</keyword>
<evidence type="ECO:0000313" key="1">
    <source>
        <dbReference type="EMBL" id="GHI00135.1"/>
    </source>
</evidence>
<sequence length="339" mass="39934">MLRCNKLEDFNAVIIYTSFRDVCLVIYEINKNILGTVEELPFAIREFRNKIKLFEKGGNQKVYHQIIQQHLVDYKDYTDNIGFYLNDNGQAIGSTIYPEYLLRRLQYLKEPTEEDKPEIFNFAREVGSELQRIINIFEREIPSLLQPNVNESKFIEVQKSRVTYKDVNHSKLFNGDESSNVFKYRLILILQEAFAIQWIHEIYNINIINRDTIDEYFLFRFTINRFDSIVDSLINLQKFSTVQFDELNISSAGKLNKLLEDYMVNDFEAVAELRNTLHYDDVKNFYDYFVEIDSLDGLNALLTINNKIYQYIDDFLEISSISSTPLIELIIKSLFSNGL</sequence>
<dbReference type="Proteomes" id="UP000637074">
    <property type="component" value="Unassembled WGS sequence"/>
</dbReference>
<name>A0ABQ3N634_9BACI</name>
<protein>
    <submittedName>
        <fullName evidence="1">Uncharacterized protein</fullName>
    </submittedName>
</protein>
<proteinExistence type="predicted"/>
<gene>
    <name evidence="1" type="ORF">AM1BK_36770</name>
</gene>
<reference evidence="1 2" key="1">
    <citation type="journal article" date="2022" name="Int. J. Syst. Evol. Microbiol.">
        <title>Neobacillus kokaensis sp. nov., isolated from soil.</title>
        <authorList>
            <person name="Yuki K."/>
            <person name="Matsubara H."/>
            <person name="Yamaguchi S."/>
        </authorList>
    </citation>
    <scope>NUCLEOTIDE SEQUENCE [LARGE SCALE GENOMIC DNA]</scope>
    <source>
        <strain evidence="1 2">LOB 377</strain>
    </source>
</reference>
<dbReference type="EMBL" id="BNDS01000018">
    <property type="protein sequence ID" value="GHI00135.1"/>
    <property type="molecule type" value="Genomic_DNA"/>
</dbReference>
<evidence type="ECO:0000313" key="2">
    <source>
        <dbReference type="Proteomes" id="UP000637074"/>
    </source>
</evidence>
<organism evidence="1 2">
    <name type="scientific">Neobacillus kokaensis</name>
    <dbReference type="NCBI Taxonomy" id="2759023"/>
    <lineage>
        <taxon>Bacteria</taxon>
        <taxon>Bacillati</taxon>
        <taxon>Bacillota</taxon>
        <taxon>Bacilli</taxon>
        <taxon>Bacillales</taxon>
        <taxon>Bacillaceae</taxon>
        <taxon>Neobacillus</taxon>
    </lineage>
</organism>